<protein>
    <recommendedName>
        <fullName evidence="7">Adenosylmethionine-8-amino-7-oxononanoate aminotransferase</fullName>
        <ecNumber evidence="7">2.6.1.62</ecNumber>
    </recommendedName>
    <alternativeName>
        <fullName evidence="7">7,8-diamino-pelargonic acid aminotransferase</fullName>
        <shortName evidence="7">DAPA AT</shortName>
        <shortName evidence="7">DAPA aminotransferase</shortName>
    </alternativeName>
    <alternativeName>
        <fullName evidence="7">7,8-diaminononanoate synthase</fullName>
        <shortName evidence="7">DANS</shortName>
    </alternativeName>
    <alternativeName>
        <fullName evidence="7">Diaminopelargonic acid synthase</fullName>
    </alternativeName>
</protein>
<evidence type="ECO:0000256" key="3">
    <source>
        <dbReference type="ARBA" id="ARBA00022679"/>
    </source>
</evidence>
<feature type="binding site" evidence="7">
    <location>
        <position position="281"/>
    </location>
    <ligand>
        <name>substrate</name>
    </ligand>
</feature>
<feature type="binding site" evidence="7">
    <location>
        <position position="409"/>
    </location>
    <ligand>
        <name>substrate</name>
    </ligand>
</feature>
<dbReference type="PANTHER" id="PTHR42684:SF17">
    <property type="entry name" value="ADENOSYLMETHIONINE-8-AMINO-7-OXONONANOATE AMINOTRANSFERASE"/>
    <property type="match status" value="1"/>
</dbReference>
<feature type="binding site" evidence="7">
    <location>
        <position position="315"/>
    </location>
    <ligand>
        <name>substrate</name>
    </ligand>
</feature>
<proteinExistence type="inferred from homology"/>
<dbReference type="EC" id="2.6.1.62" evidence="7"/>
<dbReference type="AlphaFoldDB" id="H0UPV3"/>
<dbReference type="InterPro" id="IPR005814">
    <property type="entry name" value="Aminotrans_3"/>
</dbReference>
<feature type="binding site" evidence="7">
    <location>
        <begin position="111"/>
        <end position="112"/>
    </location>
    <ligand>
        <name>pyridoxal 5'-phosphate</name>
        <dbReference type="ChEBI" id="CHEBI:597326"/>
    </ligand>
</feature>
<comment type="cofactor">
    <cofactor evidence="1 7">
        <name>pyridoxal 5'-phosphate</name>
        <dbReference type="ChEBI" id="CHEBI:597326"/>
    </cofactor>
</comment>
<dbReference type="Pfam" id="PF00202">
    <property type="entry name" value="Aminotran_3"/>
    <property type="match status" value="1"/>
</dbReference>
<sequence>MGSLADRDLKVNWHPCTQMADHEEFPPLPVVSAQGVWLHLENGSRLLDGISSWWTNLFGHCNPRLTDVLVRQARTLDHCMFAGLTHPWAVELSERLTGLAGLQRVFYGDNGSSAVEIAMKMAYHHQVNLGRPERRLFAHLGGSYHGETLGALSVGDLGLYGEPYRDITLRNLRLQGPSCSDCPFGESRDRCSLGCLDRDLKVLRDQASQVCAVIVEPLVQGAAGMRIYPKGYFEGLRRAASELGILFIDDEIAMGFGRTGQFLAFQHCELESPPDLVCLSKGITGGMMPFSAVLASEEVYRTFYGGGVERAFLHSHSYCGNPLGCALGIEVLRIFDDEGVLERVRILGEALEDFMRRHFGGLPFTWDLRRIGLVGALDLRRPDGSALPADMMVGRRVGRECMRRGVLIRPLGDVVYFLPPYVMGQEELEFMVKTAAEASIHVLQSLGIS</sequence>
<keyword evidence="7" id="KW-0963">Cytoplasm</keyword>
<feature type="binding site" evidence="7">
    <location>
        <begin position="316"/>
        <end position="317"/>
    </location>
    <ligand>
        <name>pyridoxal 5'-phosphate</name>
        <dbReference type="ChEBI" id="CHEBI:597326"/>
    </ligand>
</feature>
<gene>
    <name evidence="7" type="primary">bioA</name>
    <name evidence="8" type="ORF">TheveDRAFT_1544</name>
</gene>
<evidence type="ECO:0000256" key="7">
    <source>
        <dbReference type="HAMAP-Rule" id="MF_00834"/>
    </source>
</evidence>
<comment type="function">
    <text evidence="7">Catalyzes the transfer of the alpha-amino group from S-adenosyl-L-methionine (SAM) to 7-keto-8-aminopelargonic acid (KAPA) to form 7,8-diaminopelargonic acid (DAPA). It is the only aminotransferase known to utilize SAM as an amino donor.</text>
</comment>
<evidence type="ECO:0000256" key="1">
    <source>
        <dbReference type="ARBA" id="ARBA00001933"/>
    </source>
</evidence>
<dbReference type="GO" id="GO:0009102">
    <property type="term" value="P:biotin biosynthetic process"/>
    <property type="evidence" value="ECO:0007669"/>
    <property type="project" value="UniProtKB-UniRule"/>
</dbReference>
<keyword evidence="4 7" id="KW-0949">S-adenosyl-L-methionine</keyword>
<dbReference type="NCBIfam" id="TIGR00508">
    <property type="entry name" value="bioA"/>
    <property type="match status" value="1"/>
</dbReference>
<name>H0UPV3_9BACT</name>
<keyword evidence="2 7" id="KW-0032">Aminotransferase</keyword>
<dbReference type="GO" id="GO:0005737">
    <property type="term" value="C:cytoplasm"/>
    <property type="evidence" value="ECO:0007669"/>
    <property type="project" value="UniProtKB-SubCell"/>
</dbReference>
<dbReference type="eggNOG" id="COG0161">
    <property type="taxonomic scope" value="Bacteria"/>
</dbReference>
<keyword evidence="3 7" id="KW-0808">Transferase</keyword>
<dbReference type="Gene3D" id="3.40.640.10">
    <property type="entry name" value="Type I PLP-dependent aspartate aminotransferase-like (Major domain)"/>
    <property type="match status" value="1"/>
</dbReference>
<evidence type="ECO:0000256" key="5">
    <source>
        <dbReference type="ARBA" id="ARBA00022756"/>
    </source>
</evidence>
<dbReference type="RefSeq" id="WP_006584157.1">
    <property type="nucleotide sequence ID" value="NZ_CM001377.1"/>
</dbReference>
<dbReference type="SUPFAM" id="SSF53383">
    <property type="entry name" value="PLP-dependent transferases"/>
    <property type="match status" value="1"/>
</dbReference>
<accession>H0UPV3</accession>
<dbReference type="HAMAP" id="MF_00834">
    <property type="entry name" value="BioA"/>
    <property type="match status" value="1"/>
</dbReference>
<dbReference type="InterPro" id="IPR049704">
    <property type="entry name" value="Aminotrans_3_PPA_site"/>
</dbReference>
<keyword evidence="6 7" id="KW-0663">Pyridoxal phosphate</keyword>
<keyword evidence="5 7" id="KW-0093">Biotin biosynthesis</keyword>
<keyword evidence="9" id="KW-1185">Reference proteome</keyword>
<feature type="binding site" evidence="7">
    <location>
        <position position="250"/>
    </location>
    <ligand>
        <name>pyridoxal 5'-phosphate</name>
        <dbReference type="ChEBI" id="CHEBI:597326"/>
    </ligand>
</feature>
<dbReference type="PROSITE" id="PS00600">
    <property type="entry name" value="AA_TRANSFER_CLASS_3"/>
    <property type="match status" value="1"/>
</dbReference>
<dbReference type="GO" id="GO:0030170">
    <property type="term" value="F:pyridoxal phosphate binding"/>
    <property type="evidence" value="ECO:0007669"/>
    <property type="project" value="UniProtKB-UniRule"/>
</dbReference>
<comment type="subcellular location">
    <subcellularLocation>
        <location evidence="7">Cytoplasm</location>
    </subcellularLocation>
</comment>
<dbReference type="UniPathway" id="UPA00078">
    <property type="reaction ID" value="UER00160"/>
</dbReference>
<comment type="catalytic activity">
    <reaction evidence="7">
        <text>(8S)-8-amino-7-oxononanoate + S-adenosyl-L-methionine = S-adenosyl-4-methylsulfanyl-2-oxobutanoate + (7R,8S)-7,8-diammoniononanoate</text>
        <dbReference type="Rhea" id="RHEA:16861"/>
        <dbReference type="ChEBI" id="CHEBI:16490"/>
        <dbReference type="ChEBI" id="CHEBI:59789"/>
        <dbReference type="ChEBI" id="CHEBI:149468"/>
        <dbReference type="ChEBI" id="CHEBI:149469"/>
        <dbReference type="EC" id="2.6.1.62"/>
    </reaction>
</comment>
<feature type="modified residue" description="N6-(pyridoxal phosphate)lysine" evidence="7">
    <location>
        <position position="281"/>
    </location>
</feature>
<dbReference type="CDD" id="cd00610">
    <property type="entry name" value="OAT_like"/>
    <property type="match status" value="1"/>
</dbReference>
<dbReference type="InterPro" id="IPR005815">
    <property type="entry name" value="BioA"/>
</dbReference>
<dbReference type="GO" id="GO:0004015">
    <property type="term" value="F:adenosylmethionine-8-amino-7-oxononanoate transaminase activity"/>
    <property type="evidence" value="ECO:0007669"/>
    <property type="project" value="UniProtKB-UniRule"/>
</dbReference>
<dbReference type="HOGENOM" id="CLU_016922_4_3_0"/>
<dbReference type="Proteomes" id="UP000005730">
    <property type="component" value="Chromosome"/>
</dbReference>
<feature type="binding site" evidence="7">
    <location>
        <position position="144"/>
    </location>
    <ligand>
        <name>substrate</name>
    </ligand>
</feature>
<evidence type="ECO:0000256" key="2">
    <source>
        <dbReference type="ARBA" id="ARBA00022576"/>
    </source>
</evidence>
<dbReference type="EMBL" id="CM001377">
    <property type="protein sequence ID" value="EHM10662.1"/>
    <property type="molecule type" value="Genomic_DNA"/>
</dbReference>
<organism evidence="8 9">
    <name type="scientific">Thermanaerovibrio velox DSM 12556</name>
    <dbReference type="NCBI Taxonomy" id="926567"/>
    <lineage>
        <taxon>Bacteria</taxon>
        <taxon>Thermotogati</taxon>
        <taxon>Synergistota</taxon>
        <taxon>Synergistia</taxon>
        <taxon>Synergistales</taxon>
        <taxon>Synergistaceae</taxon>
        <taxon>Thermanaerovibrio</taxon>
    </lineage>
</organism>
<reference evidence="8 9" key="1">
    <citation type="submission" date="2011-10" db="EMBL/GenBank/DDBJ databases">
        <title>The Noncontiguous Finished genome of Thermanaerovibrio velox DSM 12556.</title>
        <authorList>
            <consortium name="US DOE Joint Genome Institute (JGI-PGF)"/>
            <person name="Lucas S."/>
            <person name="Copeland A."/>
            <person name="Lapidus A."/>
            <person name="Glavina del Rio T."/>
            <person name="Dalin E."/>
            <person name="Tice H."/>
            <person name="Bruce D."/>
            <person name="Goodwin L."/>
            <person name="Pitluck S."/>
            <person name="Peters L."/>
            <person name="Mikhailova N."/>
            <person name="Teshima H."/>
            <person name="Kyrpides N."/>
            <person name="Mavromatis K."/>
            <person name="Ivanova N."/>
            <person name="Markowitz V."/>
            <person name="Cheng J.-F."/>
            <person name="Hugenholtz P."/>
            <person name="Woyke T."/>
            <person name="Wu D."/>
            <person name="Spring S."/>
            <person name="Brambilla E.-M."/>
            <person name="Klenk H.-P."/>
            <person name="Eisen J.A."/>
        </authorList>
    </citation>
    <scope>NUCLEOTIDE SEQUENCE [LARGE SCALE GENOMIC DNA]</scope>
    <source>
        <strain evidence="8 9">DSM 12556</strain>
    </source>
</reference>
<comment type="subunit">
    <text evidence="7">Homodimer.</text>
</comment>
<evidence type="ECO:0000256" key="4">
    <source>
        <dbReference type="ARBA" id="ARBA00022691"/>
    </source>
</evidence>
<dbReference type="InterPro" id="IPR015424">
    <property type="entry name" value="PyrdxlP-dep_Trfase"/>
</dbReference>
<dbReference type="PANTHER" id="PTHR42684">
    <property type="entry name" value="ADENOSYLMETHIONINE-8-AMINO-7-OXONONANOATE AMINOTRANSFERASE"/>
    <property type="match status" value="1"/>
</dbReference>
<comment type="pathway">
    <text evidence="7">Cofactor biosynthesis; biotin biosynthesis; 7,8-diaminononanoate from 8-amino-7-oxononanoate (SAM route): step 1/1.</text>
</comment>
<dbReference type="Gene3D" id="3.90.1150.10">
    <property type="entry name" value="Aspartate Aminotransferase, domain 1"/>
    <property type="match status" value="1"/>
</dbReference>
<feature type="binding site" evidence="7">
    <location>
        <position position="53"/>
    </location>
    <ligand>
        <name>substrate</name>
    </ligand>
</feature>
<evidence type="ECO:0000256" key="6">
    <source>
        <dbReference type="ARBA" id="ARBA00022898"/>
    </source>
</evidence>
<dbReference type="STRING" id="926567.TheveDRAFT_1544"/>
<evidence type="ECO:0000313" key="8">
    <source>
        <dbReference type="EMBL" id="EHM10662.1"/>
    </source>
</evidence>
<evidence type="ECO:0000313" key="9">
    <source>
        <dbReference type="Proteomes" id="UP000005730"/>
    </source>
</evidence>
<feature type="site" description="Participates in the substrate recognition with KAPA and in a stacking interaction with the adenine ring of SAM" evidence="7">
    <location>
        <position position="16"/>
    </location>
</feature>
<dbReference type="InterPro" id="IPR015422">
    <property type="entry name" value="PyrdxlP-dep_Trfase_small"/>
</dbReference>
<dbReference type="InterPro" id="IPR015421">
    <property type="entry name" value="PyrdxlP-dep_Trfase_major"/>
</dbReference>
<comment type="similarity">
    <text evidence="7">Belongs to the class-III pyridoxal-phosphate-dependent aminotransferase family. BioA subfamily.</text>
</comment>